<evidence type="ECO:0000313" key="1">
    <source>
        <dbReference type="EMBL" id="GGD84739.1"/>
    </source>
</evidence>
<sequence length="461" mass="54447">MPEQKKIFLMLPDGIGIRNYLYTNVFDDIEKECTIVHNFDVETIEYIKSVTNIKRDFELPNYKETVLEKFYRELICVSRLRFNTKLTNNKTILKSWNYNYTSWHKKLFYILVTFISKFIKNYRSILYLEKKYAQSVETNPFYIQLVEILKKEQPAKIFCTHQRAIKAAPLMQAAKKLGIETITVIYSWDNLPKARLALRTDLFLVWSEHMKEEMKQYYPEIPESTIHITGTPQFEPYYKSENIIPKEEFFSKYGLNTSKKNICFSGDDVKTSPDDPKYLNDLAEAIMTTRLHKDYQIILRQCPVDVSGRFKHVIDKYPGLIKEVAPVWRFDGKTHWTTVYPDKNDLKILTSTVFYSDLVINVGSTMAFDFAMFEKPCIFINYDQENKTVPGWSVKTIYQFQHFRTMPKSQAVYWLNDKNEISEMLQKIEYAKVQKGMELWKMAVLGDFQNASNKINKLLKS</sequence>
<dbReference type="Pfam" id="PF04464">
    <property type="entry name" value="Glyphos_transf"/>
    <property type="match status" value="1"/>
</dbReference>
<accession>A0A8J2V8M3</accession>
<dbReference type="AlphaFoldDB" id="A0A8J2V8M3"/>
<dbReference type="RefSeq" id="WP_188439326.1">
    <property type="nucleotide sequence ID" value="NZ_BMGK01000002.1"/>
</dbReference>
<comment type="caution">
    <text evidence="1">The sequence shown here is derived from an EMBL/GenBank/DDBJ whole genome shotgun (WGS) entry which is preliminary data.</text>
</comment>
<dbReference type="GO" id="GO:0016020">
    <property type="term" value="C:membrane"/>
    <property type="evidence" value="ECO:0007669"/>
    <property type="project" value="InterPro"/>
</dbReference>
<dbReference type="EMBL" id="BMGK01000002">
    <property type="protein sequence ID" value="GGD84739.1"/>
    <property type="molecule type" value="Genomic_DNA"/>
</dbReference>
<dbReference type="Gene3D" id="3.40.50.12580">
    <property type="match status" value="1"/>
</dbReference>
<keyword evidence="2" id="KW-1185">Reference proteome</keyword>
<reference evidence="1" key="1">
    <citation type="journal article" date="2014" name="Int. J. Syst. Evol. Microbiol.">
        <title>Complete genome sequence of Corynebacterium casei LMG S-19264T (=DSM 44701T), isolated from a smear-ripened cheese.</title>
        <authorList>
            <consortium name="US DOE Joint Genome Institute (JGI-PGF)"/>
            <person name="Walter F."/>
            <person name="Albersmeier A."/>
            <person name="Kalinowski J."/>
            <person name="Ruckert C."/>
        </authorList>
    </citation>
    <scope>NUCLEOTIDE SEQUENCE</scope>
    <source>
        <strain evidence="1">CGMCC 1.12924</strain>
    </source>
</reference>
<organism evidence="1 2">
    <name type="scientific">Planktosalinus lacus</name>
    <dbReference type="NCBI Taxonomy" id="1526573"/>
    <lineage>
        <taxon>Bacteria</taxon>
        <taxon>Pseudomonadati</taxon>
        <taxon>Bacteroidota</taxon>
        <taxon>Flavobacteriia</taxon>
        <taxon>Flavobacteriales</taxon>
        <taxon>Flavobacteriaceae</taxon>
        <taxon>Planktosalinus</taxon>
    </lineage>
</organism>
<dbReference type="InterPro" id="IPR043148">
    <property type="entry name" value="TagF_C"/>
</dbReference>
<dbReference type="GO" id="GO:0047355">
    <property type="term" value="F:CDP-glycerol glycerophosphotransferase activity"/>
    <property type="evidence" value="ECO:0007669"/>
    <property type="project" value="InterPro"/>
</dbReference>
<reference evidence="1" key="2">
    <citation type="submission" date="2020-09" db="EMBL/GenBank/DDBJ databases">
        <authorList>
            <person name="Sun Q."/>
            <person name="Zhou Y."/>
        </authorList>
    </citation>
    <scope>NUCLEOTIDE SEQUENCE</scope>
    <source>
        <strain evidence="1">CGMCC 1.12924</strain>
    </source>
</reference>
<evidence type="ECO:0008006" key="3">
    <source>
        <dbReference type="Google" id="ProtNLM"/>
    </source>
</evidence>
<dbReference type="Proteomes" id="UP000652231">
    <property type="component" value="Unassembled WGS sequence"/>
</dbReference>
<dbReference type="SUPFAM" id="SSF53756">
    <property type="entry name" value="UDP-Glycosyltransferase/glycogen phosphorylase"/>
    <property type="match status" value="1"/>
</dbReference>
<dbReference type="InterPro" id="IPR007554">
    <property type="entry name" value="Glycerophosphate_synth"/>
</dbReference>
<proteinExistence type="predicted"/>
<name>A0A8J2V8M3_9FLAO</name>
<evidence type="ECO:0000313" key="2">
    <source>
        <dbReference type="Proteomes" id="UP000652231"/>
    </source>
</evidence>
<gene>
    <name evidence="1" type="ORF">GCM10011312_05930</name>
</gene>
<protein>
    <recommendedName>
        <fullName evidence="3">UDP-glycosyltransferase</fullName>
    </recommendedName>
</protein>